<dbReference type="Pfam" id="PF00208">
    <property type="entry name" value="ELFV_dehydrog"/>
    <property type="match status" value="2"/>
</dbReference>
<dbReference type="PIRSF" id="PIRSF000188">
    <property type="entry name" value="Phe_leu_dh"/>
    <property type="match status" value="1"/>
</dbReference>
<comment type="function">
    <text evidence="1">Catalyzes the reversible oxidative deamination of glutamate to alpha-ketoglutarate and ammonia.</text>
</comment>
<evidence type="ECO:0000256" key="3">
    <source>
        <dbReference type="ARBA" id="ARBA00023002"/>
    </source>
</evidence>
<dbReference type="PANTHER" id="PTHR42722">
    <property type="entry name" value="LEUCINE DEHYDROGENASE"/>
    <property type="match status" value="1"/>
</dbReference>
<dbReference type="RefSeq" id="WP_027312123.1">
    <property type="nucleotide sequence ID" value="NZ_JBHLZN010000005.1"/>
</dbReference>
<dbReference type="PANTHER" id="PTHR42722:SF1">
    <property type="entry name" value="VALINE DEHYDROGENASE"/>
    <property type="match status" value="1"/>
</dbReference>
<organism evidence="7 8">
    <name type="scientific">Balneatrix alpica</name>
    <dbReference type="NCBI Taxonomy" id="75684"/>
    <lineage>
        <taxon>Bacteria</taxon>
        <taxon>Pseudomonadati</taxon>
        <taxon>Pseudomonadota</taxon>
        <taxon>Gammaproteobacteria</taxon>
        <taxon>Oceanospirillales</taxon>
        <taxon>Balneatrichaceae</taxon>
        <taxon>Balneatrix</taxon>
    </lineage>
</organism>
<evidence type="ECO:0000256" key="1">
    <source>
        <dbReference type="ARBA" id="ARBA00003868"/>
    </source>
</evidence>
<protein>
    <submittedName>
        <fullName evidence="7">Glu/Leu/Phe/Val dehydrogenase dimerization domain-containing protein</fullName>
    </submittedName>
</protein>
<feature type="domain" description="Glutamate/phenylalanine/leucine/valine/L-tryptophan dehydrogenase C-terminal" evidence="6">
    <location>
        <begin position="144"/>
        <end position="346"/>
    </location>
</feature>
<gene>
    <name evidence="7" type="ORF">ACFFLH_14915</name>
</gene>
<dbReference type="InterPro" id="IPR046346">
    <property type="entry name" value="Aminoacid_DH-like_N_sf"/>
</dbReference>
<dbReference type="EMBL" id="JBHLZN010000005">
    <property type="protein sequence ID" value="MFB9887706.1"/>
    <property type="molecule type" value="Genomic_DNA"/>
</dbReference>
<dbReference type="InterPro" id="IPR006095">
    <property type="entry name" value="Glu/Leu/Phe/Val/Trp_DH"/>
</dbReference>
<dbReference type="InterPro" id="IPR006097">
    <property type="entry name" value="Glu/Leu/Phe/Val/Trp_DH_dimer"/>
</dbReference>
<comment type="similarity">
    <text evidence="2 5">Belongs to the Glu/Leu/Phe/Val dehydrogenases family.</text>
</comment>
<comment type="caution">
    <text evidence="7">The sequence shown here is derived from an EMBL/GenBank/DDBJ whole genome shotgun (WGS) entry which is preliminary data.</text>
</comment>
<dbReference type="PRINTS" id="PR00082">
    <property type="entry name" value="GLFDHDRGNASE"/>
</dbReference>
<dbReference type="SUPFAM" id="SSF53223">
    <property type="entry name" value="Aminoacid dehydrogenase-like, N-terminal domain"/>
    <property type="match status" value="1"/>
</dbReference>
<proteinExistence type="inferred from homology"/>
<keyword evidence="4" id="KW-0520">NAD</keyword>
<keyword evidence="3 5" id="KW-0560">Oxidoreductase</keyword>
<evidence type="ECO:0000256" key="4">
    <source>
        <dbReference type="ARBA" id="ARBA00023027"/>
    </source>
</evidence>
<dbReference type="Proteomes" id="UP001589628">
    <property type="component" value="Unassembled WGS sequence"/>
</dbReference>
<dbReference type="Gene3D" id="3.40.50.720">
    <property type="entry name" value="NAD(P)-binding Rossmann-like Domain"/>
    <property type="match status" value="1"/>
</dbReference>
<evidence type="ECO:0000313" key="7">
    <source>
        <dbReference type="EMBL" id="MFB9887706.1"/>
    </source>
</evidence>
<dbReference type="InterPro" id="IPR036291">
    <property type="entry name" value="NAD(P)-bd_dom_sf"/>
</dbReference>
<dbReference type="CDD" id="cd01075">
    <property type="entry name" value="NAD_bind_Leu_Phe_Val_DH"/>
    <property type="match status" value="1"/>
</dbReference>
<name>A0ABV5ZEJ5_9GAMM</name>
<dbReference type="InterPro" id="IPR016211">
    <property type="entry name" value="Glu/Phe/Leu/Val/Trp_DH_bac/arc"/>
</dbReference>
<dbReference type="Pfam" id="PF02812">
    <property type="entry name" value="ELFV_dehydrog_N"/>
    <property type="match status" value="1"/>
</dbReference>
<dbReference type="Gene3D" id="3.40.50.10860">
    <property type="entry name" value="Leucine Dehydrogenase, chain A, domain 1"/>
    <property type="match status" value="1"/>
</dbReference>
<dbReference type="SUPFAM" id="SSF51735">
    <property type="entry name" value="NAD(P)-binding Rossmann-fold domains"/>
    <property type="match status" value="1"/>
</dbReference>
<dbReference type="PROSITE" id="PS00074">
    <property type="entry name" value="GLFV_DEHYDROGENASE"/>
    <property type="match status" value="1"/>
</dbReference>
<dbReference type="SMART" id="SM00839">
    <property type="entry name" value="ELFV_dehydrog"/>
    <property type="match status" value="1"/>
</dbReference>
<dbReference type="InterPro" id="IPR006096">
    <property type="entry name" value="Glu/Leu/Phe/Val/Trp_DH_C"/>
</dbReference>
<evidence type="ECO:0000259" key="6">
    <source>
        <dbReference type="SMART" id="SM00839"/>
    </source>
</evidence>
<reference evidence="7 8" key="1">
    <citation type="submission" date="2024-09" db="EMBL/GenBank/DDBJ databases">
        <authorList>
            <person name="Sun Q."/>
            <person name="Mori K."/>
        </authorList>
    </citation>
    <scope>NUCLEOTIDE SEQUENCE [LARGE SCALE GENOMIC DNA]</scope>
    <source>
        <strain evidence="7 8">ATCC 51285</strain>
    </source>
</reference>
<sequence>MSVFSHSDFAGHEQVVFCHDRHSGLRAIIAIHNTKLGPALGGCRMYAYPSEADALTDVLRLSEGMSYKSALAGLPLGGGKSVIIGDPKTAKTPELLQAFGRALEQLGGRYITAEDSGTSVADMATIASQTRHVVGHMSEHGSHGDPSPSTAYGTFVGLRYAVQRHLQRDSLQGVKVAIQGLGNVGMRLARLLHEAGAELWVTDVDSTRLQQAHQTFGAKLVDLQQIHACPVDVFAPCALGGAINPHTLEQLQAKVIAGAANNQLAQAELGQTLHQRGILYAPDYVINAGGIIDVCYQHQGHYDAGKVRTHVEQIEHTLKHIFDLSEQQQRPTNLVADELAKAKVLG</sequence>
<dbReference type="InterPro" id="IPR033524">
    <property type="entry name" value="Glu/Leu/Phe/Val_DH_AS"/>
</dbReference>
<evidence type="ECO:0000256" key="5">
    <source>
        <dbReference type="RuleBase" id="RU004417"/>
    </source>
</evidence>
<accession>A0ABV5ZEJ5</accession>
<keyword evidence="8" id="KW-1185">Reference proteome</keyword>
<evidence type="ECO:0000256" key="2">
    <source>
        <dbReference type="ARBA" id="ARBA00006382"/>
    </source>
</evidence>
<evidence type="ECO:0000313" key="8">
    <source>
        <dbReference type="Proteomes" id="UP001589628"/>
    </source>
</evidence>